<feature type="domain" description="Vps41 beta-propeller" evidence="10">
    <location>
        <begin position="432"/>
        <end position="590"/>
    </location>
</feature>
<evidence type="ECO:0000256" key="4">
    <source>
        <dbReference type="ARBA" id="ARBA00022927"/>
    </source>
</evidence>
<feature type="compositionally biased region" description="Basic and acidic residues" evidence="8">
    <location>
        <begin position="10"/>
        <end position="21"/>
    </location>
</feature>
<keyword evidence="5 9" id="KW-1133">Transmembrane helix</keyword>
<accession>A0AAD9VY30</accession>
<feature type="transmembrane region" description="Helical" evidence="9">
    <location>
        <begin position="1684"/>
        <end position="1704"/>
    </location>
</feature>
<dbReference type="GO" id="GO:0016236">
    <property type="term" value="P:macroautophagy"/>
    <property type="evidence" value="ECO:0007669"/>
    <property type="project" value="TreeGrafter"/>
</dbReference>
<protein>
    <recommendedName>
        <fullName evidence="10">Vps41 beta-propeller domain-containing protein</fullName>
    </recommendedName>
</protein>
<dbReference type="Proteomes" id="UP001265746">
    <property type="component" value="Unassembled WGS sequence"/>
</dbReference>
<keyword evidence="2" id="KW-0813">Transport</keyword>
<feature type="transmembrane region" description="Helical" evidence="9">
    <location>
        <begin position="1444"/>
        <end position="1464"/>
    </location>
</feature>
<dbReference type="GO" id="GO:0005770">
    <property type="term" value="C:late endosome"/>
    <property type="evidence" value="ECO:0007669"/>
    <property type="project" value="TreeGrafter"/>
</dbReference>
<evidence type="ECO:0000259" key="10">
    <source>
        <dbReference type="Pfam" id="PF23411"/>
    </source>
</evidence>
<evidence type="ECO:0000256" key="1">
    <source>
        <dbReference type="ARBA" id="ARBA00004141"/>
    </source>
</evidence>
<feature type="compositionally biased region" description="Acidic residues" evidence="8">
    <location>
        <begin position="59"/>
        <end position="98"/>
    </location>
</feature>
<dbReference type="GO" id="GO:0034058">
    <property type="term" value="P:endosomal vesicle fusion"/>
    <property type="evidence" value="ECO:0007669"/>
    <property type="project" value="TreeGrafter"/>
</dbReference>
<dbReference type="GO" id="GO:0022857">
    <property type="term" value="F:transmembrane transporter activity"/>
    <property type="evidence" value="ECO:0007669"/>
    <property type="project" value="InterPro"/>
</dbReference>
<evidence type="ECO:0000256" key="2">
    <source>
        <dbReference type="ARBA" id="ARBA00022448"/>
    </source>
</evidence>
<dbReference type="Pfam" id="PF23556">
    <property type="entry name" value="TPR_Vps41"/>
    <property type="match status" value="1"/>
</dbReference>
<dbReference type="Pfam" id="PF23411">
    <property type="entry name" value="Beta-prop_Vps41"/>
    <property type="match status" value="2"/>
</dbReference>
<dbReference type="Pfam" id="PF13520">
    <property type="entry name" value="AA_permease_2"/>
    <property type="match status" value="1"/>
</dbReference>
<keyword evidence="6 9" id="KW-0472">Membrane</keyword>
<dbReference type="Gene3D" id="1.25.40.10">
    <property type="entry name" value="Tetratricopeptide repeat domain"/>
    <property type="match status" value="1"/>
</dbReference>
<dbReference type="PANTHER" id="PTHR12616">
    <property type="entry name" value="VACUOLAR PROTEIN SORTING VPS41"/>
    <property type="match status" value="1"/>
</dbReference>
<name>A0AAD9VY30_PHOAM</name>
<dbReference type="InterPro" id="IPR057780">
    <property type="entry name" value="Beta-prop_Vps41"/>
</dbReference>
<organism evidence="11 12">
    <name type="scientific">Phomopsis amygdali</name>
    <name type="common">Fusicoccum amygdali</name>
    <dbReference type="NCBI Taxonomy" id="1214568"/>
    <lineage>
        <taxon>Eukaryota</taxon>
        <taxon>Fungi</taxon>
        <taxon>Dikarya</taxon>
        <taxon>Ascomycota</taxon>
        <taxon>Pezizomycotina</taxon>
        <taxon>Sordariomycetes</taxon>
        <taxon>Sordariomycetidae</taxon>
        <taxon>Diaporthales</taxon>
        <taxon>Diaporthaceae</taxon>
        <taxon>Diaporthe</taxon>
    </lineage>
</organism>
<feature type="transmembrane region" description="Helical" evidence="9">
    <location>
        <begin position="1849"/>
        <end position="1871"/>
    </location>
</feature>
<comment type="subcellular location">
    <subcellularLocation>
        <location evidence="1">Membrane</location>
        <topology evidence="1">Multi-pass membrane protein</topology>
    </subcellularLocation>
</comment>
<evidence type="ECO:0000313" key="12">
    <source>
        <dbReference type="Proteomes" id="UP001265746"/>
    </source>
</evidence>
<dbReference type="EMBL" id="JAUJFL010000011">
    <property type="protein sequence ID" value="KAK2596330.1"/>
    <property type="molecule type" value="Genomic_DNA"/>
</dbReference>
<feature type="transmembrane region" description="Helical" evidence="9">
    <location>
        <begin position="1536"/>
        <end position="1557"/>
    </location>
</feature>
<feature type="region of interest" description="Disordered" evidence="8">
    <location>
        <begin position="1220"/>
        <end position="1242"/>
    </location>
</feature>
<feature type="transmembrane region" description="Helical" evidence="9">
    <location>
        <begin position="1601"/>
        <end position="1619"/>
    </location>
</feature>
<gene>
    <name evidence="11" type="ORF">N8I77_013226</name>
</gene>
<feature type="region of interest" description="Disordered" evidence="8">
    <location>
        <begin position="505"/>
        <end position="546"/>
    </location>
</feature>
<evidence type="ECO:0000256" key="7">
    <source>
        <dbReference type="PROSITE-ProRule" id="PRU01006"/>
    </source>
</evidence>
<feature type="transmembrane region" description="Helical" evidence="9">
    <location>
        <begin position="1716"/>
        <end position="1743"/>
    </location>
</feature>
<dbReference type="InterPro" id="IPR011990">
    <property type="entry name" value="TPR-like_helical_dom_sf"/>
</dbReference>
<feature type="region of interest" description="Disordered" evidence="8">
    <location>
        <begin position="628"/>
        <end position="647"/>
    </location>
</feature>
<dbReference type="PROSITE" id="PS50236">
    <property type="entry name" value="CHCR"/>
    <property type="match status" value="1"/>
</dbReference>
<feature type="compositionally biased region" description="Polar residues" evidence="8">
    <location>
        <begin position="628"/>
        <end position="644"/>
    </location>
</feature>
<evidence type="ECO:0000256" key="3">
    <source>
        <dbReference type="ARBA" id="ARBA00022692"/>
    </source>
</evidence>
<evidence type="ECO:0000313" key="11">
    <source>
        <dbReference type="EMBL" id="KAK2596330.1"/>
    </source>
</evidence>
<dbReference type="PANTHER" id="PTHR12616:SF1">
    <property type="entry name" value="VACUOLAR PROTEIN SORTING-ASSOCIATED PROTEIN 41 HOMOLOG"/>
    <property type="match status" value="1"/>
</dbReference>
<feature type="transmembrane region" description="Helical" evidence="9">
    <location>
        <begin position="1807"/>
        <end position="1829"/>
    </location>
</feature>
<evidence type="ECO:0000256" key="6">
    <source>
        <dbReference type="ARBA" id="ARBA00023136"/>
    </source>
</evidence>
<feature type="repeat" description="CHCR" evidence="7">
    <location>
        <begin position="970"/>
        <end position="1130"/>
    </location>
</feature>
<dbReference type="SMART" id="SM00299">
    <property type="entry name" value="CLH"/>
    <property type="match status" value="1"/>
</dbReference>
<dbReference type="GO" id="GO:0006623">
    <property type="term" value="P:protein targeting to vacuole"/>
    <property type="evidence" value="ECO:0007669"/>
    <property type="project" value="InterPro"/>
</dbReference>
<dbReference type="InterPro" id="IPR015943">
    <property type="entry name" value="WD40/YVTN_repeat-like_dom_sf"/>
</dbReference>
<dbReference type="Gene3D" id="2.130.10.10">
    <property type="entry name" value="YVTN repeat-like/Quinoprotein amine dehydrogenase"/>
    <property type="match status" value="1"/>
</dbReference>
<feature type="region of interest" description="Disordered" evidence="8">
    <location>
        <begin position="1"/>
        <end position="98"/>
    </location>
</feature>
<feature type="transmembrane region" description="Helical" evidence="9">
    <location>
        <begin position="1781"/>
        <end position="1801"/>
    </location>
</feature>
<feature type="region of interest" description="Disordered" evidence="8">
    <location>
        <begin position="186"/>
        <end position="222"/>
    </location>
</feature>
<feature type="transmembrane region" description="Helical" evidence="9">
    <location>
        <begin position="1883"/>
        <end position="1900"/>
    </location>
</feature>
<feature type="domain" description="Vps41 beta-propeller" evidence="10">
    <location>
        <begin position="226"/>
        <end position="356"/>
    </location>
</feature>
<evidence type="ECO:0000256" key="5">
    <source>
        <dbReference type="ARBA" id="ARBA00022989"/>
    </source>
</evidence>
<dbReference type="Gene3D" id="1.20.1740.10">
    <property type="entry name" value="Amino acid/polyamine transporter I"/>
    <property type="match status" value="1"/>
</dbReference>
<dbReference type="InterPro" id="IPR045111">
    <property type="entry name" value="Vps41/Vps8"/>
</dbReference>
<keyword evidence="12" id="KW-1185">Reference proteome</keyword>
<proteinExistence type="predicted"/>
<dbReference type="InterPro" id="IPR002293">
    <property type="entry name" value="AA/rel_permease1"/>
</dbReference>
<dbReference type="GO" id="GO:0009267">
    <property type="term" value="P:cellular response to starvation"/>
    <property type="evidence" value="ECO:0007669"/>
    <property type="project" value="TreeGrafter"/>
</dbReference>
<dbReference type="InterPro" id="IPR000547">
    <property type="entry name" value="Clathrin_H-chain/VPS_repeat"/>
</dbReference>
<dbReference type="SUPFAM" id="SSF50978">
    <property type="entry name" value="WD40 repeat-like"/>
    <property type="match status" value="1"/>
</dbReference>
<feature type="compositionally biased region" description="Polar residues" evidence="8">
    <location>
        <begin position="24"/>
        <end position="37"/>
    </location>
</feature>
<reference evidence="11" key="1">
    <citation type="submission" date="2023-06" db="EMBL/GenBank/DDBJ databases">
        <authorList>
            <person name="Noh H."/>
        </authorList>
    </citation>
    <scope>NUCLEOTIDE SEQUENCE</scope>
    <source>
        <strain evidence="11">DUCC20226</strain>
    </source>
</reference>
<comment type="caution">
    <text evidence="11">The sequence shown here is derived from an EMBL/GenBank/DDBJ whole genome shotgun (WGS) entry which is preliminary data.</text>
</comment>
<sequence>MTDPAPGAGDDTHHEPQDRDIAATSVSSAPTGSSPPQATEVRPIAEDAGGSRGGAEPEQSTEDDGQSEEGDSEEEEEEESEESEEDDEDEDDDDDEDEEPRLKYARLTQHLGGVYKNADATSSFLVAGDKMVVGTHNGNIHVIQLPAFQSLRVYHAHSASVTSVSLSPFPPPLNPIKPEVAARAIAAAGGGPSSRPESRQSGASSAATARKAREPNPVPNVPSNNIFIATSSMDGNVCVQSLIDVKDVQLRNFARPVQSVALSPDFKNDRTYLSGGTAGSLVLTVGAPSGRSTSTTVGTAAATASGWLGTMGLGSNTGKDTVLHSGEGIISTIKYSLSGKYVVWLNEHGIKIMRSSLHLETDDPEDAWKRIGHIDRPQTDEWETMAGVWKGRVEWIDETAVPAADGEKEADEVAAPSPAAEKLKLRLNKEKKDVERLLVGWGGTIWIIHVHPGGVGVGKDAGEKTLGRAEIVRILRMDCIISGISLYTQSLLLVLAYPLANEEEDDEHHKGKKAVKGHKPQPSTSSGRSEPSGGVRRRQNNSPPELRLIDLVSQAEIDKDSLSISRFERLTSNDYHLGVLPQHTASAVVASKGYLEAMAGLGVDMWNVAMMPGKALFSSAASIRSGHSNDGASVSRVGTGSTAGSVRPYTQRLTPQTVHPSLAKPGTKIFVHSPYDCILASKRDLADHLAWILERHEYERAWELVDENPEIVGPADNADLGSPLTPIRSHPTQSSDDFYEDSASTLDGLARNLLADKEKRRIGELWLQQLVEASKWERAGQVAGKVLTSSDRWEKWVYIFAGANKFDEITNYIPIEPMRPPIPSTIYEVVLNHYVQNDKLRFKDLLDRWSPDLFDVNTITTALENQLKYRDVRPDTYQDGVRGRDWSLVMGCLAKLCESNGRHREALRCYIKLQDADSAMRLIKERHLADAVADDIPSFVTLRIPPGKEDSMSMGELEQATSEAITLLVDEAQHGLVRPEVVVSQLREKELNIHLFFYLRALFKGEGIQEHLGENRDRVMMESQTLVDEFADLAVHLFAKFDQSILMTFLKTSTSYAFEKAVQECEDHNYVPELVYLYSKTGQMKRALYLIIDRLGDVSRAIAFAKDLDDPDLWEDLLRYSMDKPRFIRGLLEEVGTAINPITLVRRIPEGLEIEGLREGLKHIMKEHEIQYSISEGVARVMRSEVAAAQATLRSGQRKGIKFEVVVKQEDHIDVEAKDVPSDQVSVHSGSNLPPPATNGDKVADDAQTITEHEPLQKPAKKWNAGHCAASQCLEPFSQWETETLVGFACGHVYHLTHLLEVLHPDDPLLHDVADFAQNYEDDEGRSRRRTIGTKVTHARLLRDRVRGGCMSHLRVGPALDFISSTLRRPSSSYPSATAIRHERETSLATSDGLTPLLSPTMKDDYVDVAAAEAPAASSAGVFLSQDEADMVRLGKAQQFKRNFSFWSTFGFVSIYMATWEFVIVSMSPSIATTGYGGFFWTFIGSVLCYSTVVLSLAEMSSMSPTAGGQYHWVSEFAPAGWQKQASYASGWMSSLGWIASLAGGIYVCADLVRVCVSISYPDLVLTSWQIFLVLLALFILTIVLNTLGTRVLPTLEVVSLIGHTLGFVVFIGVLWAMCRPLNGSKEVFLDFENNGGWSNFGTVCLLNQVSIVWSMLGSDTIVHISEEVRDASLTVPRVMWYSYAFNTFFMGFIMVLTMLYAIGPIDSILDADLPYLNLFSATGSAGVALFLAVLLFILIYAGNVTALATTSREVWAFARDRGFPFSAWISRMNHKYDMPFNSIYLSSLIALLLCLITLGSDTAFNTIISVSLLALMSTYMLSIGCVLLKRIQGGQLPPARWSLGRLGVPINAFAVGYSAFIVVLSCMPYSNPTTVADANWAPAIWVAVILISVVAYVFHGRVKYTPPVIFVEGKRPHGEQLQKVP</sequence>
<dbReference type="InterPro" id="IPR036322">
    <property type="entry name" value="WD40_repeat_dom_sf"/>
</dbReference>
<dbReference type="GO" id="GO:0030897">
    <property type="term" value="C:HOPS complex"/>
    <property type="evidence" value="ECO:0007669"/>
    <property type="project" value="TreeGrafter"/>
</dbReference>
<evidence type="ECO:0000256" key="9">
    <source>
        <dbReference type="SAM" id="Phobius"/>
    </source>
</evidence>
<keyword evidence="3 9" id="KW-0812">Transmembrane</keyword>
<keyword evidence="4" id="KW-0653">Protein transport</keyword>
<feature type="transmembrane region" description="Helical" evidence="9">
    <location>
        <begin position="1476"/>
        <end position="1498"/>
    </location>
</feature>
<feature type="compositionally biased region" description="Basic residues" evidence="8">
    <location>
        <begin position="510"/>
        <end position="519"/>
    </location>
</feature>
<evidence type="ECO:0000256" key="8">
    <source>
        <dbReference type="SAM" id="MobiDB-lite"/>
    </source>
</evidence>
<feature type="transmembrane region" description="Helical" evidence="9">
    <location>
        <begin position="1569"/>
        <end position="1589"/>
    </location>
</feature>
<feature type="compositionally biased region" description="Polar residues" evidence="8">
    <location>
        <begin position="1223"/>
        <end position="1232"/>
    </location>
</feature>